<feature type="transmembrane region" description="Helical" evidence="1">
    <location>
        <begin position="33"/>
        <end position="53"/>
    </location>
</feature>
<accession>A0A511V563</accession>
<keyword evidence="1" id="KW-0472">Membrane</keyword>
<comment type="caution">
    <text evidence="2">The sequence shown here is derived from an EMBL/GenBank/DDBJ whole genome shotgun (WGS) entry which is preliminary data.</text>
</comment>
<organism evidence="2 3">
    <name type="scientific">Aneurinibacillus danicus</name>
    <dbReference type="NCBI Taxonomy" id="267746"/>
    <lineage>
        <taxon>Bacteria</taxon>
        <taxon>Bacillati</taxon>
        <taxon>Bacillota</taxon>
        <taxon>Bacilli</taxon>
        <taxon>Bacillales</taxon>
        <taxon>Paenibacillaceae</taxon>
        <taxon>Aneurinibacillus group</taxon>
        <taxon>Aneurinibacillus</taxon>
    </lineage>
</organism>
<proteinExistence type="predicted"/>
<evidence type="ECO:0000256" key="1">
    <source>
        <dbReference type="SAM" id="Phobius"/>
    </source>
</evidence>
<sequence length="83" mass="9885">MNKTFWVIFLSIYVVTLLYEYKKMKRASNKEKGIFYAFSLLCLFFITAALFGIKVYMPMQFFVDYISPITRSLANRYLDPIIK</sequence>
<feature type="transmembrane region" description="Helical" evidence="1">
    <location>
        <begin position="6"/>
        <end position="21"/>
    </location>
</feature>
<evidence type="ECO:0000313" key="3">
    <source>
        <dbReference type="Proteomes" id="UP000321157"/>
    </source>
</evidence>
<reference evidence="2 3" key="1">
    <citation type="submission" date="2019-07" db="EMBL/GenBank/DDBJ databases">
        <title>Whole genome shotgun sequence of Aneurinibacillus danicus NBRC 102444.</title>
        <authorList>
            <person name="Hosoyama A."/>
            <person name="Uohara A."/>
            <person name="Ohji S."/>
            <person name="Ichikawa N."/>
        </authorList>
    </citation>
    <scope>NUCLEOTIDE SEQUENCE [LARGE SCALE GENOMIC DNA]</scope>
    <source>
        <strain evidence="2 3">NBRC 102444</strain>
    </source>
</reference>
<dbReference type="EMBL" id="BJXX01000063">
    <property type="protein sequence ID" value="GEN34064.1"/>
    <property type="molecule type" value="Genomic_DNA"/>
</dbReference>
<gene>
    <name evidence="2" type="ORF">ADA01nite_15240</name>
</gene>
<evidence type="ECO:0000313" key="2">
    <source>
        <dbReference type="EMBL" id="GEN34064.1"/>
    </source>
</evidence>
<keyword evidence="1" id="KW-1133">Transmembrane helix</keyword>
<name>A0A511V563_9BACL</name>
<protein>
    <submittedName>
        <fullName evidence="2">Uncharacterized protein</fullName>
    </submittedName>
</protein>
<dbReference type="Proteomes" id="UP000321157">
    <property type="component" value="Unassembled WGS sequence"/>
</dbReference>
<keyword evidence="1" id="KW-0812">Transmembrane</keyword>
<keyword evidence="3" id="KW-1185">Reference proteome</keyword>
<dbReference type="AlphaFoldDB" id="A0A511V563"/>